<feature type="domain" description="HTH cro/C1-type" evidence="4">
    <location>
        <begin position="11"/>
        <end position="66"/>
    </location>
</feature>
<dbReference type="CDD" id="cd00093">
    <property type="entry name" value="HTH_XRE"/>
    <property type="match status" value="1"/>
</dbReference>
<sequence>MSIKEKIGLRIKQERTSKKLTMKALAELTDNLNISRINNYERGERTPGPEEIKQLAKALEVSPSFLMCLSDDRQGSFKTPGFGGLLPILDHKSACDPVLAIQRIKDESYSEKIELIPISSAVQDRIGQNAFALVVKDESMIPEFKFDDILIVDPNTQPNPGDFIIIRLENESEVIIRKFKQLSASKEKPEFELIAINSDWPDVKISKEFNEIFIGVVISLFRTIKR</sequence>
<dbReference type="SUPFAM" id="SSF51306">
    <property type="entry name" value="LexA/Signal peptidase"/>
    <property type="match status" value="1"/>
</dbReference>
<dbReference type="Pfam" id="PF01381">
    <property type="entry name" value="HTH_3"/>
    <property type="match status" value="1"/>
</dbReference>
<evidence type="ECO:0000313" key="6">
    <source>
        <dbReference type="Proteomes" id="UP001615550"/>
    </source>
</evidence>
<dbReference type="PANTHER" id="PTHR40661:SF3">
    <property type="entry name" value="FELS-1 PROPHAGE TRANSCRIPTIONAL REGULATOR"/>
    <property type="match status" value="1"/>
</dbReference>
<dbReference type="PANTHER" id="PTHR40661">
    <property type="match status" value="1"/>
</dbReference>
<evidence type="ECO:0000256" key="2">
    <source>
        <dbReference type="ARBA" id="ARBA00023125"/>
    </source>
</evidence>
<keyword evidence="6" id="KW-1185">Reference proteome</keyword>
<name>A0ABW8D7B6_9GAMM</name>
<dbReference type="EMBL" id="JBGORX010000001">
    <property type="protein sequence ID" value="MFJ1267856.1"/>
    <property type="molecule type" value="Genomic_DNA"/>
</dbReference>
<evidence type="ECO:0000256" key="3">
    <source>
        <dbReference type="ARBA" id="ARBA00023163"/>
    </source>
</evidence>
<gene>
    <name evidence="5" type="ORF">ACD661_04685</name>
</gene>
<dbReference type="PROSITE" id="PS50943">
    <property type="entry name" value="HTH_CROC1"/>
    <property type="match status" value="1"/>
</dbReference>
<keyword evidence="3" id="KW-0804">Transcription</keyword>
<keyword evidence="1" id="KW-0805">Transcription regulation</keyword>
<dbReference type="CDD" id="cd06529">
    <property type="entry name" value="S24_LexA-like"/>
    <property type="match status" value="1"/>
</dbReference>
<proteinExistence type="predicted"/>
<reference evidence="5 6" key="1">
    <citation type="submission" date="2024-08" db="EMBL/GenBank/DDBJ databases">
        <title>Draft Genome Sequence of Legionella lytica strain DSB2004, Isolated From a Fire Sprinkler System.</title>
        <authorList>
            <person name="Everhart A.D."/>
            <person name="Kidane D.T."/>
            <person name="Farone A.L."/>
            <person name="Farone M.B."/>
        </authorList>
    </citation>
    <scope>NUCLEOTIDE SEQUENCE [LARGE SCALE GENOMIC DNA]</scope>
    <source>
        <strain evidence="5 6">DSB2004</strain>
    </source>
</reference>
<evidence type="ECO:0000259" key="4">
    <source>
        <dbReference type="PROSITE" id="PS50943"/>
    </source>
</evidence>
<dbReference type="SUPFAM" id="SSF47413">
    <property type="entry name" value="lambda repressor-like DNA-binding domains"/>
    <property type="match status" value="1"/>
</dbReference>
<dbReference type="Gene3D" id="2.10.109.10">
    <property type="entry name" value="Umud Fragment, subunit A"/>
    <property type="match status" value="1"/>
</dbReference>
<organism evidence="5 6">
    <name type="scientific">Legionella lytica</name>
    <dbReference type="NCBI Taxonomy" id="96232"/>
    <lineage>
        <taxon>Bacteria</taxon>
        <taxon>Pseudomonadati</taxon>
        <taxon>Pseudomonadota</taxon>
        <taxon>Gammaproteobacteria</taxon>
        <taxon>Legionellales</taxon>
        <taxon>Legionellaceae</taxon>
        <taxon>Legionella</taxon>
    </lineage>
</organism>
<evidence type="ECO:0000313" key="5">
    <source>
        <dbReference type="EMBL" id="MFJ1267856.1"/>
    </source>
</evidence>
<dbReference type="Pfam" id="PF00717">
    <property type="entry name" value="Peptidase_S24"/>
    <property type="match status" value="1"/>
</dbReference>
<dbReference type="InterPro" id="IPR001387">
    <property type="entry name" value="Cro/C1-type_HTH"/>
</dbReference>
<dbReference type="RefSeq" id="WP_400186691.1">
    <property type="nucleotide sequence ID" value="NZ_JBGORX010000001.1"/>
</dbReference>
<dbReference type="InterPro" id="IPR036286">
    <property type="entry name" value="LexA/Signal_pep-like_sf"/>
</dbReference>
<dbReference type="SMART" id="SM00530">
    <property type="entry name" value="HTH_XRE"/>
    <property type="match status" value="1"/>
</dbReference>
<comment type="caution">
    <text evidence="5">The sequence shown here is derived from an EMBL/GenBank/DDBJ whole genome shotgun (WGS) entry which is preliminary data.</text>
</comment>
<dbReference type="InterPro" id="IPR015927">
    <property type="entry name" value="Peptidase_S24_S26A/B/C"/>
</dbReference>
<dbReference type="InterPro" id="IPR010982">
    <property type="entry name" value="Lambda_DNA-bd_dom_sf"/>
</dbReference>
<keyword evidence="2" id="KW-0238">DNA-binding</keyword>
<accession>A0ABW8D7B6</accession>
<evidence type="ECO:0000256" key="1">
    <source>
        <dbReference type="ARBA" id="ARBA00023015"/>
    </source>
</evidence>
<dbReference type="Gene3D" id="1.10.260.40">
    <property type="entry name" value="lambda repressor-like DNA-binding domains"/>
    <property type="match status" value="1"/>
</dbReference>
<protein>
    <submittedName>
        <fullName evidence="5">Helix-turn-helix domain-containing protein</fullName>
    </submittedName>
</protein>
<dbReference type="InterPro" id="IPR039418">
    <property type="entry name" value="LexA-like"/>
</dbReference>
<dbReference type="Proteomes" id="UP001615550">
    <property type="component" value="Unassembled WGS sequence"/>
</dbReference>